<dbReference type="Proteomes" id="UP001500363">
    <property type="component" value="Unassembled WGS sequence"/>
</dbReference>
<feature type="domain" description="Calcineurin-like phosphoesterase" evidence="5">
    <location>
        <begin position="4"/>
        <end position="205"/>
    </location>
</feature>
<evidence type="ECO:0000313" key="7">
    <source>
        <dbReference type="Proteomes" id="UP001500363"/>
    </source>
</evidence>
<dbReference type="EMBL" id="BAAANC010000001">
    <property type="protein sequence ID" value="GAA1518965.1"/>
    <property type="molecule type" value="Genomic_DNA"/>
</dbReference>
<dbReference type="Pfam" id="PF00149">
    <property type="entry name" value="Metallophos"/>
    <property type="match status" value="1"/>
</dbReference>
<dbReference type="InterPro" id="IPR029052">
    <property type="entry name" value="Metallo-depent_PP-like"/>
</dbReference>
<name>A0ABN2AHX2_9ACTN</name>
<dbReference type="InterPro" id="IPR004843">
    <property type="entry name" value="Calcineurin-like_PHP"/>
</dbReference>
<keyword evidence="2" id="KW-0378">Hydrolase</keyword>
<evidence type="ECO:0000256" key="3">
    <source>
        <dbReference type="ARBA" id="ARBA00023004"/>
    </source>
</evidence>
<gene>
    <name evidence="6" type="ORF">GCM10009741_18760</name>
</gene>
<evidence type="ECO:0000256" key="2">
    <source>
        <dbReference type="ARBA" id="ARBA00022801"/>
    </source>
</evidence>
<dbReference type="PANTHER" id="PTHR42988:SF2">
    <property type="entry name" value="CYCLIC NUCLEOTIDE PHOSPHODIESTERASE CBUA0032-RELATED"/>
    <property type="match status" value="1"/>
</dbReference>
<keyword evidence="7" id="KW-1185">Reference proteome</keyword>
<dbReference type="Gene3D" id="3.60.21.10">
    <property type="match status" value="1"/>
</dbReference>
<reference evidence="6 7" key="1">
    <citation type="journal article" date="2019" name="Int. J. Syst. Evol. Microbiol.">
        <title>The Global Catalogue of Microorganisms (GCM) 10K type strain sequencing project: providing services to taxonomists for standard genome sequencing and annotation.</title>
        <authorList>
            <consortium name="The Broad Institute Genomics Platform"/>
            <consortium name="The Broad Institute Genome Sequencing Center for Infectious Disease"/>
            <person name="Wu L."/>
            <person name="Ma J."/>
        </authorList>
    </citation>
    <scope>NUCLEOTIDE SEQUENCE [LARGE SCALE GENOMIC DNA]</scope>
    <source>
        <strain evidence="6 7">JCM 14303</strain>
    </source>
</reference>
<evidence type="ECO:0000256" key="1">
    <source>
        <dbReference type="ARBA" id="ARBA00022723"/>
    </source>
</evidence>
<organism evidence="6 7">
    <name type="scientific">Kribbella lupini</name>
    <dbReference type="NCBI Taxonomy" id="291602"/>
    <lineage>
        <taxon>Bacteria</taxon>
        <taxon>Bacillati</taxon>
        <taxon>Actinomycetota</taxon>
        <taxon>Actinomycetes</taxon>
        <taxon>Propionibacteriales</taxon>
        <taxon>Kribbellaceae</taxon>
        <taxon>Kribbella</taxon>
    </lineage>
</organism>
<dbReference type="PANTHER" id="PTHR42988">
    <property type="entry name" value="PHOSPHOHYDROLASE"/>
    <property type="match status" value="1"/>
</dbReference>
<dbReference type="InterPro" id="IPR050884">
    <property type="entry name" value="CNP_phosphodiesterase-III"/>
</dbReference>
<keyword evidence="1" id="KW-0479">Metal-binding</keyword>
<keyword evidence="3" id="KW-0408">Iron</keyword>
<comment type="caution">
    <text evidence="6">The sequence shown here is derived from an EMBL/GenBank/DDBJ whole genome shotgun (WGS) entry which is preliminary data.</text>
</comment>
<evidence type="ECO:0000259" key="5">
    <source>
        <dbReference type="Pfam" id="PF00149"/>
    </source>
</evidence>
<comment type="similarity">
    <text evidence="4">Belongs to the cyclic nucleotide phosphodiesterase class-III family.</text>
</comment>
<accession>A0ABN2AHX2</accession>
<dbReference type="SUPFAM" id="SSF56300">
    <property type="entry name" value="Metallo-dependent phosphatases"/>
    <property type="match status" value="1"/>
</dbReference>
<dbReference type="RefSeq" id="WP_344172040.1">
    <property type="nucleotide sequence ID" value="NZ_BAAANC010000001.1"/>
</dbReference>
<evidence type="ECO:0000256" key="4">
    <source>
        <dbReference type="ARBA" id="ARBA00025742"/>
    </source>
</evidence>
<proteinExistence type="inferred from homology"/>
<protein>
    <submittedName>
        <fullName evidence="6">Metallophosphoesterase</fullName>
    </submittedName>
</protein>
<evidence type="ECO:0000313" key="6">
    <source>
        <dbReference type="EMBL" id="GAA1518965.1"/>
    </source>
</evidence>
<sequence>MTVIAHLSDPHLDGTTEARDRLRRVTSYLLAFSRPVDVVLVTGDLADHGTEYDEVAAELAAFGDVPVLVLPGNHDVRPEFRTGLTAYVEPALTDAGSAGAPSASGQLSAEDPVHQVRDVAGARFVLLDTTVPGEDHGLLSADSLDWLDAALAEPYDGPVFIAFHHPPVGLQHPTMDQWLLREPGQFAAVLRRHPVTALLAGHLHNGISTTYAGLPLLLAPGIRSSVPLTFEPPSPSGTLVDLTSPPGLALHVHHPGIPLLTKFVQLT</sequence>